<evidence type="ECO:0000313" key="2">
    <source>
        <dbReference type="Proteomes" id="UP000004349"/>
    </source>
</evidence>
<accession>F9RLT7</accession>
<proteinExistence type="predicted"/>
<dbReference type="AlphaFoldDB" id="F9RLT7"/>
<organism evidence="1 2">
    <name type="scientific">Vibrio scophthalmi LMG 19158</name>
    <dbReference type="NCBI Taxonomy" id="870967"/>
    <lineage>
        <taxon>Bacteria</taxon>
        <taxon>Pseudomonadati</taxon>
        <taxon>Pseudomonadota</taxon>
        <taxon>Gammaproteobacteria</taxon>
        <taxon>Vibrionales</taxon>
        <taxon>Vibrionaceae</taxon>
        <taxon>Vibrio</taxon>
    </lineage>
</organism>
<dbReference type="RefSeq" id="WP_005594333.1">
    <property type="nucleotide sequence ID" value="NZ_AFWE01000078.1"/>
</dbReference>
<evidence type="ECO:0000313" key="1">
    <source>
        <dbReference type="EMBL" id="EGU38637.1"/>
    </source>
</evidence>
<reference evidence="1 2" key="1">
    <citation type="journal article" date="2012" name="Int. J. Syst. Evol. Microbiol.">
        <title>Vibrio caribbeanicus sp. nov., isolated from the marine sponge Scleritoderma cyanea.</title>
        <authorList>
            <person name="Hoffmann M."/>
            <person name="Monday S.R."/>
            <person name="Allard M.W."/>
            <person name="Strain E.A."/>
            <person name="Whittaker P."/>
            <person name="Naum M."/>
            <person name="McCarthy P.J."/>
            <person name="Lopez J.V."/>
            <person name="Fischer M."/>
            <person name="Brown E.W."/>
        </authorList>
    </citation>
    <scope>NUCLEOTIDE SEQUENCE [LARGE SCALE GENOMIC DNA]</scope>
    <source>
        <strain evidence="1 2">LMG 19158</strain>
    </source>
</reference>
<comment type="caution">
    <text evidence="1">The sequence shown here is derived from an EMBL/GenBank/DDBJ whole genome shotgun (WGS) entry which is preliminary data.</text>
</comment>
<protein>
    <submittedName>
        <fullName evidence="1">Uncharacterized protein</fullName>
    </submittedName>
</protein>
<dbReference type="EMBL" id="AFWE01000078">
    <property type="protein sequence ID" value="EGU38637.1"/>
    <property type="molecule type" value="Genomic_DNA"/>
</dbReference>
<gene>
    <name evidence="1" type="ORF">VIS19158_02470</name>
</gene>
<sequence length="288" mass="32608">MANASSTNIYLEHKGDVFKFLNIKIEDKNDGSVYISLVRDGETEKKLVKTDNGIKHQTPEKPRLKKKRLSYHATGTVLYHDTDISSAYFEPTSNITQVNHIATWSIPTISALDLLNSEPKPKDHVVEWFGNENRATFHILVAPNTYTPEVPHISLRYEGLLSVYAVYLENFDIDSYPEEAFIVMGPIRGLFNSPKFEQKEALIEYHKKITGSSDLILYSPNGAGVSKIITSVPMRVPPRVKIDFLEADYSAEVTKRKEHIIEFKVKDKHGAYVKTPVSILNITLDSEL</sequence>
<name>F9RLT7_9VIBR</name>
<dbReference type="Proteomes" id="UP000004349">
    <property type="component" value="Unassembled WGS sequence"/>
</dbReference>